<evidence type="ECO:0000256" key="3">
    <source>
        <dbReference type="ARBA" id="ARBA00023163"/>
    </source>
</evidence>
<evidence type="ECO:0000256" key="2">
    <source>
        <dbReference type="ARBA" id="ARBA00023015"/>
    </source>
</evidence>
<dbReference type="InterPro" id="IPR010402">
    <property type="entry name" value="CCT_domain"/>
</dbReference>
<keyword evidence="3" id="KW-0804">Transcription</keyword>
<keyword evidence="9" id="KW-1185">Reference proteome</keyword>
<protein>
    <recommendedName>
        <fullName evidence="7">CCT domain-containing protein</fullName>
    </recommendedName>
</protein>
<dbReference type="PANTHER" id="PTHR46125">
    <property type="entry name" value="GATA TRANSCRIPTION FACTOR 28"/>
    <property type="match status" value="1"/>
</dbReference>
<dbReference type="Pfam" id="PF06203">
    <property type="entry name" value="CCT"/>
    <property type="match status" value="1"/>
</dbReference>
<dbReference type="EMBL" id="JADFTS010000002">
    <property type="protein sequence ID" value="KAF9618331.1"/>
    <property type="molecule type" value="Genomic_DNA"/>
</dbReference>
<comment type="caution">
    <text evidence="8">The sequence shown here is derived from an EMBL/GenBank/DDBJ whole genome shotgun (WGS) entry which is preliminary data.</text>
</comment>
<gene>
    <name evidence="8" type="ORF">IFM89_000966</name>
</gene>
<dbReference type="GO" id="GO:0006355">
    <property type="term" value="P:regulation of DNA-templated transcription"/>
    <property type="evidence" value="ECO:0007669"/>
    <property type="project" value="InterPro"/>
</dbReference>
<dbReference type="PROSITE" id="PS51017">
    <property type="entry name" value="CCT"/>
    <property type="match status" value="1"/>
</dbReference>
<dbReference type="InterPro" id="IPR045280">
    <property type="entry name" value="TIFY-like"/>
</dbReference>
<evidence type="ECO:0000256" key="5">
    <source>
        <dbReference type="PROSITE-ProRule" id="PRU00357"/>
    </source>
</evidence>
<evidence type="ECO:0000256" key="4">
    <source>
        <dbReference type="ARBA" id="ARBA00023242"/>
    </source>
</evidence>
<evidence type="ECO:0000313" key="8">
    <source>
        <dbReference type="EMBL" id="KAF9618331.1"/>
    </source>
</evidence>
<keyword evidence="2" id="KW-0805">Transcription regulation</keyword>
<dbReference type="AlphaFoldDB" id="A0A835IIC6"/>
<name>A0A835IIC6_9MAGN</name>
<feature type="domain" description="CCT" evidence="7">
    <location>
        <begin position="37"/>
        <end position="79"/>
    </location>
</feature>
<keyword evidence="4 5" id="KW-0539">Nucleus</keyword>
<evidence type="ECO:0000259" key="7">
    <source>
        <dbReference type="PROSITE" id="PS51017"/>
    </source>
</evidence>
<evidence type="ECO:0000313" key="9">
    <source>
        <dbReference type="Proteomes" id="UP000631114"/>
    </source>
</evidence>
<dbReference type="OrthoDB" id="1990071at2759"/>
<evidence type="ECO:0000256" key="1">
    <source>
        <dbReference type="ARBA" id="ARBA00004123"/>
    </source>
</evidence>
<comment type="subcellular location">
    <subcellularLocation>
        <location evidence="1 5">Nucleus</location>
    </subcellularLocation>
</comment>
<dbReference type="GO" id="GO:0005634">
    <property type="term" value="C:nucleus"/>
    <property type="evidence" value="ECO:0007669"/>
    <property type="project" value="UniProtKB-SubCell"/>
</dbReference>
<feature type="region of interest" description="Disordered" evidence="6">
    <location>
        <begin position="1"/>
        <end position="34"/>
    </location>
</feature>
<accession>A0A835IIC6</accession>
<proteinExistence type="predicted"/>
<organism evidence="8 9">
    <name type="scientific">Coptis chinensis</name>
    <dbReference type="NCBI Taxonomy" id="261450"/>
    <lineage>
        <taxon>Eukaryota</taxon>
        <taxon>Viridiplantae</taxon>
        <taxon>Streptophyta</taxon>
        <taxon>Embryophyta</taxon>
        <taxon>Tracheophyta</taxon>
        <taxon>Spermatophyta</taxon>
        <taxon>Magnoliopsida</taxon>
        <taxon>Ranunculales</taxon>
        <taxon>Ranunculaceae</taxon>
        <taxon>Coptidoideae</taxon>
        <taxon>Coptis</taxon>
    </lineage>
</organism>
<dbReference type="PANTHER" id="PTHR46125:SF7">
    <property type="entry name" value="GATA TRANSCRIPTION FACTOR 19-LIKE ISOFORM X1"/>
    <property type="match status" value="1"/>
</dbReference>
<reference evidence="8 9" key="1">
    <citation type="submission" date="2020-10" db="EMBL/GenBank/DDBJ databases">
        <title>The Coptis chinensis genome and diversification of protoberbering-type alkaloids.</title>
        <authorList>
            <person name="Wang B."/>
            <person name="Shu S."/>
            <person name="Song C."/>
            <person name="Liu Y."/>
        </authorList>
    </citation>
    <scope>NUCLEOTIDE SEQUENCE [LARGE SCALE GENOMIC DNA]</scope>
    <source>
        <strain evidence="8">HL-2020</strain>
        <tissue evidence="8">Leaf</tissue>
    </source>
</reference>
<sequence>MDRGPEIPTGVPSVDVAYHQNNRPTGDTPRRSNVSRRVASLVRFREKRKERCFEKKIRYTCRKEVALRVVQTATGRKAGLYPVKQSYKEGLSRLQVGIPHGAPSRMIALSPETGLDDMNIEIMRNTLYKAYLEDFYSHPPYGHEEPAVCEDIDQILWDLFFLGYEDVGLTFFKCNALFCLEGFSPIFFALFSSYHVNWLRLGDFAEGLQDSSWMFAVPGEMKAQGELFDSLLPGRWGAMRTKIWALSPVDRVETMGDECLFPGLSLLEALDDLIGSYLSYLDINIQE</sequence>
<dbReference type="Proteomes" id="UP000631114">
    <property type="component" value="Unassembled WGS sequence"/>
</dbReference>
<evidence type="ECO:0000256" key="6">
    <source>
        <dbReference type="SAM" id="MobiDB-lite"/>
    </source>
</evidence>